<dbReference type="InterPro" id="IPR036383">
    <property type="entry name" value="TSP1_rpt_sf"/>
</dbReference>
<dbReference type="PANTHER" id="PTHR16311">
    <property type="entry name" value="THROMBOSPONDIN TYPE I DOMAIN-CONTAINING 1"/>
    <property type="match status" value="1"/>
</dbReference>
<comment type="caution">
    <text evidence="3">The sequence shown here is derived from an EMBL/GenBank/DDBJ whole genome shotgun (WGS) entry which is preliminary data.</text>
</comment>
<feature type="chain" id="PRO_5039499886" description="Sodefrin-like factor" evidence="2">
    <location>
        <begin position="20"/>
        <end position="437"/>
    </location>
</feature>
<dbReference type="GO" id="GO:0071944">
    <property type="term" value="C:cell periphery"/>
    <property type="evidence" value="ECO:0007669"/>
    <property type="project" value="TreeGrafter"/>
</dbReference>
<sequence length="437" mass="47349">MHSPRLFLLISGLISLAIATGPVRSNCCHCDDLSPDPARHCSAKDVCKPLNFDFYCEIRRLYINGEWKVTRGNNTEEACLRNWVSSVVNPDCSATPGSTVANGTACYQCCTSPDSSQYNYCNENPDAHVTFPTPSTIRTTTPVTSTSTPLNERSCEVCGLSLGLQCRQASVTQCGEREPYCMNTVISEGDNATFSVRKTCATEAECFYDSHLGSQDSPHCSTLPGAIANKGACHYCCKSSVGASACNTNTVPDVLAKFDQHGNHENLCEVGITDGGFKNTSCPPSTPMCMNTVVRATNVSYTKKTCETRTLCNTDWWEMTRKHRPQCMTSNVTSIPVTSEGLVCHYCCESKNFHPCNNDTVPSDVVEYINLTKPIDGGWSAWTQWTSCTALCKGNRVRTRSCTNPPPSNGGATCLGEKIEDETCGSCPDTHGPALVG</sequence>
<reference evidence="3" key="2">
    <citation type="submission" date="2020-11" db="EMBL/GenBank/DDBJ databases">
        <authorList>
            <person name="McCartney M.A."/>
            <person name="Auch B."/>
            <person name="Kono T."/>
            <person name="Mallez S."/>
            <person name="Becker A."/>
            <person name="Gohl D.M."/>
            <person name="Silverstein K.A.T."/>
            <person name="Koren S."/>
            <person name="Bechman K.B."/>
            <person name="Herman A."/>
            <person name="Abrahante J.E."/>
            <person name="Garbe J."/>
        </authorList>
    </citation>
    <scope>NUCLEOTIDE SEQUENCE</scope>
    <source>
        <strain evidence="3">Duluth1</strain>
        <tissue evidence="3">Whole animal</tissue>
    </source>
</reference>
<dbReference type="InterPro" id="IPR038877">
    <property type="entry name" value="THSD1"/>
</dbReference>
<organism evidence="3 4">
    <name type="scientific">Dreissena polymorpha</name>
    <name type="common">Zebra mussel</name>
    <name type="synonym">Mytilus polymorpha</name>
    <dbReference type="NCBI Taxonomy" id="45954"/>
    <lineage>
        <taxon>Eukaryota</taxon>
        <taxon>Metazoa</taxon>
        <taxon>Spiralia</taxon>
        <taxon>Lophotrochozoa</taxon>
        <taxon>Mollusca</taxon>
        <taxon>Bivalvia</taxon>
        <taxon>Autobranchia</taxon>
        <taxon>Heteroconchia</taxon>
        <taxon>Euheterodonta</taxon>
        <taxon>Imparidentia</taxon>
        <taxon>Neoheterodontei</taxon>
        <taxon>Myida</taxon>
        <taxon>Dreissenoidea</taxon>
        <taxon>Dreissenidae</taxon>
        <taxon>Dreissena</taxon>
    </lineage>
</organism>
<dbReference type="Proteomes" id="UP000828390">
    <property type="component" value="Unassembled WGS sequence"/>
</dbReference>
<proteinExistence type="predicted"/>
<dbReference type="PANTHER" id="PTHR16311:SF3">
    <property type="entry name" value="THROMBOSPONDIN TYPE-1 DOMAIN-CONTAINING PROTEIN 1"/>
    <property type="match status" value="1"/>
</dbReference>
<evidence type="ECO:0000313" key="4">
    <source>
        <dbReference type="Proteomes" id="UP000828390"/>
    </source>
</evidence>
<dbReference type="PROSITE" id="PS50092">
    <property type="entry name" value="TSP1"/>
    <property type="match status" value="1"/>
</dbReference>
<keyword evidence="2" id="KW-0732">Signal</keyword>
<evidence type="ECO:0000256" key="2">
    <source>
        <dbReference type="SAM" id="SignalP"/>
    </source>
</evidence>
<protein>
    <recommendedName>
        <fullName evidence="5">Sodefrin-like factor</fullName>
    </recommendedName>
</protein>
<dbReference type="Pfam" id="PF00090">
    <property type="entry name" value="TSP_1"/>
    <property type="match status" value="1"/>
</dbReference>
<dbReference type="EMBL" id="JAIWYP010000007">
    <property type="protein sequence ID" value="KAH3796479.1"/>
    <property type="molecule type" value="Genomic_DNA"/>
</dbReference>
<evidence type="ECO:0000256" key="1">
    <source>
        <dbReference type="ARBA" id="ARBA00023157"/>
    </source>
</evidence>
<keyword evidence="1" id="KW-1015">Disulfide bond</keyword>
<dbReference type="Gene3D" id="2.20.100.10">
    <property type="entry name" value="Thrombospondin type-1 (TSP1) repeat"/>
    <property type="match status" value="1"/>
</dbReference>
<dbReference type="AlphaFoldDB" id="A0A9D4FCJ2"/>
<dbReference type="SUPFAM" id="SSF82895">
    <property type="entry name" value="TSP-1 type 1 repeat"/>
    <property type="match status" value="1"/>
</dbReference>
<dbReference type="OrthoDB" id="6150863at2759"/>
<gene>
    <name evidence="3" type="ORF">DPMN_150047</name>
</gene>
<feature type="signal peptide" evidence="2">
    <location>
        <begin position="1"/>
        <end position="19"/>
    </location>
</feature>
<keyword evidence="4" id="KW-1185">Reference proteome</keyword>
<dbReference type="InterPro" id="IPR000884">
    <property type="entry name" value="TSP1_rpt"/>
</dbReference>
<dbReference type="FunFam" id="2.20.100.10:FF:000002">
    <property type="entry name" value="Unc-5 netrin receptor C"/>
    <property type="match status" value="1"/>
</dbReference>
<dbReference type="SMART" id="SM00209">
    <property type="entry name" value="TSP1"/>
    <property type="match status" value="1"/>
</dbReference>
<name>A0A9D4FCJ2_DREPO</name>
<accession>A0A9D4FCJ2</accession>
<evidence type="ECO:0000313" key="3">
    <source>
        <dbReference type="EMBL" id="KAH3796479.1"/>
    </source>
</evidence>
<reference evidence="3" key="1">
    <citation type="journal article" date="2019" name="bioRxiv">
        <title>The Genome of the Zebra Mussel, Dreissena polymorpha: A Resource for Invasive Species Research.</title>
        <authorList>
            <person name="McCartney M.A."/>
            <person name="Auch B."/>
            <person name="Kono T."/>
            <person name="Mallez S."/>
            <person name="Zhang Y."/>
            <person name="Obille A."/>
            <person name="Becker A."/>
            <person name="Abrahante J.E."/>
            <person name="Garbe J."/>
            <person name="Badalamenti J.P."/>
            <person name="Herman A."/>
            <person name="Mangelson H."/>
            <person name="Liachko I."/>
            <person name="Sullivan S."/>
            <person name="Sone E.D."/>
            <person name="Koren S."/>
            <person name="Silverstein K.A.T."/>
            <person name="Beckman K.B."/>
            <person name="Gohl D.M."/>
        </authorList>
    </citation>
    <scope>NUCLEOTIDE SEQUENCE</scope>
    <source>
        <strain evidence="3">Duluth1</strain>
        <tissue evidence="3">Whole animal</tissue>
    </source>
</reference>
<dbReference type="PRINTS" id="PR01705">
    <property type="entry name" value="TSP1REPEAT"/>
</dbReference>
<evidence type="ECO:0008006" key="5">
    <source>
        <dbReference type="Google" id="ProtNLM"/>
    </source>
</evidence>